<dbReference type="Proteomes" id="UP000554054">
    <property type="component" value="Unassembled WGS sequence"/>
</dbReference>
<feature type="region of interest" description="Disordered" evidence="7">
    <location>
        <begin position="549"/>
        <end position="568"/>
    </location>
</feature>
<dbReference type="PANTHER" id="PTHR43507">
    <property type="entry name" value="NADH-UBIQUINONE OXIDOREDUCTASE CHAIN 4"/>
    <property type="match status" value="1"/>
</dbReference>
<evidence type="ECO:0000256" key="4">
    <source>
        <dbReference type="ARBA" id="ARBA00022989"/>
    </source>
</evidence>
<feature type="transmembrane region" description="Helical" evidence="8">
    <location>
        <begin position="172"/>
        <end position="192"/>
    </location>
</feature>
<dbReference type="NCBIfam" id="NF004500">
    <property type="entry name" value="PRK05846.1-4"/>
    <property type="match status" value="1"/>
</dbReference>
<accession>A0A852VKY9</accession>
<proteinExistence type="inferred from homology"/>
<comment type="caution">
    <text evidence="10">The sequence shown here is derived from an EMBL/GenBank/DDBJ whole genome shotgun (WGS) entry which is preliminary data.</text>
</comment>
<feature type="transmembrane region" description="Helical" evidence="8">
    <location>
        <begin position="372"/>
        <end position="394"/>
    </location>
</feature>
<dbReference type="GO" id="GO:0008137">
    <property type="term" value="F:NADH dehydrogenase (ubiquinone) activity"/>
    <property type="evidence" value="ECO:0007669"/>
    <property type="project" value="InterPro"/>
</dbReference>
<dbReference type="NCBIfam" id="TIGR01972">
    <property type="entry name" value="NDH_I_M"/>
    <property type="match status" value="1"/>
</dbReference>
<keyword evidence="11" id="KW-1185">Reference proteome</keyword>
<dbReference type="EMBL" id="JACCAE010000001">
    <property type="protein sequence ID" value="NYF97747.1"/>
    <property type="molecule type" value="Genomic_DNA"/>
</dbReference>
<feature type="transmembrane region" description="Helical" evidence="8">
    <location>
        <begin position="310"/>
        <end position="329"/>
    </location>
</feature>
<feature type="transmembrane region" description="Helical" evidence="8">
    <location>
        <begin position="281"/>
        <end position="303"/>
    </location>
</feature>
<dbReference type="AlphaFoldDB" id="A0A852VKY9"/>
<evidence type="ECO:0000313" key="10">
    <source>
        <dbReference type="EMBL" id="NYF97747.1"/>
    </source>
</evidence>
<keyword evidence="5 8" id="KW-0472">Membrane</keyword>
<feature type="transmembrane region" description="Helical" evidence="8">
    <location>
        <begin position="6"/>
        <end position="24"/>
    </location>
</feature>
<feature type="transmembrane region" description="Helical" evidence="8">
    <location>
        <begin position="36"/>
        <end position="56"/>
    </location>
</feature>
<dbReference type="InterPro" id="IPR003918">
    <property type="entry name" value="NADH_UbQ_OxRdtase"/>
</dbReference>
<dbReference type="InterPro" id="IPR001750">
    <property type="entry name" value="ND/Mrp_TM"/>
</dbReference>
<reference evidence="10 11" key="1">
    <citation type="submission" date="2020-07" db="EMBL/GenBank/DDBJ databases">
        <title>Sequencing the genomes of 1000 actinobacteria strains.</title>
        <authorList>
            <person name="Klenk H.-P."/>
        </authorList>
    </citation>
    <scope>NUCLEOTIDE SEQUENCE [LARGE SCALE GENOMIC DNA]</scope>
    <source>
        <strain evidence="10 11">DSM 26154</strain>
    </source>
</reference>
<dbReference type="GO" id="GO:0012505">
    <property type="term" value="C:endomembrane system"/>
    <property type="evidence" value="ECO:0007669"/>
    <property type="project" value="UniProtKB-SubCell"/>
</dbReference>
<dbReference type="GO" id="GO:0015990">
    <property type="term" value="P:electron transport coupled proton transport"/>
    <property type="evidence" value="ECO:0007669"/>
    <property type="project" value="TreeGrafter"/>
</dbReference>
<comment type="subcellular location">
    <subcellularLocation>
        <location evidence="1">Endomembrane system</location>
        <topology evidence="1">Multi-pass membrane protein</topology>
    </subcellularLocation>
    <subcellularLocation>
        <location evidence="6">Membrane</location>
        <topology evidence="6">Multi-pass membrane protein</topology>
    </subcellularLocation>
</comment>
<evidence type="ECO:0000259" key="9">
    <source>
        <dbReference type="Pfam" id="PF00361"/>
    </source>
</evidence>
<dbReference type="PANTHER" id="PTHR43507:SF1">
    <property type="entry name" value="NADH-UBIQUINONE OXIDOREDUCTASE CHAIN 4"/>
    <property type="match status" value="1"/>
</dbReference>
<dbReference type="InterPro" id="IPR010227">
    <property type="entry name" value="NADH_Q_OxRdtase_chainM/4"/>
</dbReference>
<evidence type="ECO:0000313" key="11">
    <source>
        <dbReference type="Proteomes" id="UP000554054"/>
    </source>
</evidence>
<dbReference type="PRINTS" id="PR01437">
    <property type="entry name" value="NUOXDRDTASE4"/>
</dbReference>
<name>A0A852VKY9_9MICO</name>
<evidence type="ECO:0000256" key="1">
    <source>
        <dbReference type="ARBA" id="ARBA00004127"/>
    </source>
</evidence>
<comment type="similarity">
    <text evidence="2">Belongs to the complex I subunit 4 family.</text>
</comment>
<feature type="transmembrane region" description="Helical" evidence="8">
    <location>
        <begin position="341"/>
        <end position="360"/>
    </location>
</feature>
<evidence type="ECO:0000256" key="5">
    <source>
        <dbReference type="ARBA" id="ARBA00023136"/>
    </source>
</evidence>
<evidence type="ECO:0000256" key="3">
    <source>
        <dbReference type="ARBA" id="ARBA00022692"/>
    </source>
</evidence>
<feature type="transmembrane region" description="Helical" evidence="8">
    <location>
        <begin position="76"/>
        <end position="106"/>
    </location>
</feature>
<evidence type="ECO:0000256" key="6">
    <source>
        <dbReference type="RuleBase" id="RU000320"/>
    </source>
</evidence>
<dbReference type="RefSeq" id="WP_185990631.1">
    <property type="nucleotide sequence ID" value="NZ_JACCAE010000001.1"/>
</dbReference>
<dbReference type="GO" id="GO:0003954">
    <property type="term" value="F:NADH dehydrogenase activity"/>
    <property type="evidence" value="ECO:0007669"/>
    <property type="project" value="TreeGrafter"/>
</dbReference>
<evidence type="ECO:0000256" key="7">
    <source>
        <dbReference type="SAM" id="MobiDB-lite"/>
    </source>
</evidence>
<dbReference type="GO" id="GO:0048039">
    <property type="term" value="F:ubiquinone binding"/>
    <property type="evidence" value="ECO:0007669"/>
    <property type="project" value="TreeGrafter"/>
</dbReference>
<evidence type="ECO:0000256" key="8">
    <source>
        <dbReference type="SAM" id="Phobius"/>
    </source>
</evidence>
<feature type="transmembrane region" description="Helical" evidence="8">
    <location>
        <begin position="142"/>
        <end position="160"/>
    </location>
</feature>
<sequence>MDNMPWLSLLIVVPLVGAGVVAALPSRNAALAKPVALGVSLLTLLLGVVATATSFTRGSSEQFQMVEQHEWIPQLGVSYALGVDGIAIALILMALVLTPVCLLAAWHDIPEGGSREKGYFALLLLLLPFMVGVFAATDVFLFYVFFEAMLIPVYFLIGMFGGDNRRGAALKFLLFSLAGGLIMLVGVIALYVQGPGGADGFLVENLTGLQMSTTTGRWLFIAFFIAFAVKAPMWPVHTWLPDAAAASKPAVATLLVGVLDKVGTFGMIRFCLQLFPEASQWASPVVIVLAVFSVLYGAILAIGQEDMMRLIAFTSISHFGFIVLGIFAFTSASHAGSNLYMVNHGFATAALFLLAGMLIVRRGSQRIDDYGGWQRVTPVLAGLFLLAGLASLSLPGLSPFVSEFLVIAGTWGRHPVATAFAVWAVVLAALYILLMYKRIFTGPPPVIGESDEGDVLRSDEVGPTHRVGASKGVESPAPADVQYVRADVDAARPARRLPAAVADLGLREKVVMAPIVASLVLLGFFPAPVLDTLNPAVERTLEIVGVSDVAPTAPSGPADASSTSGSDH</sequence>
<keyword evidence="3 6" id="KW-0812">Transmembrane</keyword>
<dbReference type="Pfam" id="PF00361">
    <property type="entry name" value="Proton_antipo_M"/>
    <property type="match status" value="1"/>
</dbReference>
<evidence type="ECO:0000256" key="2">
    <source>
        <dbReference type="ARBA" id="ARBA00009025"/>
    </source>
</evidence>
<feature type="domain" description="NADH:quinone oxidoreductase/Mrp antiporter transmembrane" evidence="9">
    <location>
        <begin position="136"/>
        <end position="427"/>
    </location>
</feature>
<feature type="transmembrane region" description="Helical" evidence="8">
    <location>
        <begin position="414"/>
        <end position="434"/>
    </location>
</feature>
<protein>
    <submittedName>
        <fullName evidence="10">NADH-quinone oxidoreductase subunit M</fullName>
    </submittedName>
</protein>
<dbReference type="GO" id="GO:0042773">
    <property type="term" value="P:ATP synthesis coupled electron transport"/>
    <property type="evidence" value="ECO:0007669"/>
    <property type="project" value="InterPro"/>
</dbReference>
<organism evidence="10 11">
    <name type="scientific">Janibacter cremeus</name>
    <dbReference type="NCBI Taxonomy" id="1285192"/>
    <lineage>
        <taxon>Bacteria</taxon>
        <taxon>Bacillati</taxon>
        <taxon>Actinomycetota</taxon>
        <taxon>Actinomycetes</taxon>
        <taxon>Micrococcales</taxon>
        <taxon>Intrasporangiaceae</taxon>
        <taxon>Janibacter</taxon>
    </lineage>
</organism>
<feature type="transmembrane region" description="Helical" evidence="8">
    <location>
        <begin position="118"/>
        <end position="136"/>
    </location>
</feature>
<gene>
    <name evidence="10" type="ORF">BJY20_001139</name>
</gene>
<keyword evidence="4 8" id="KW-1133">Transmembrane helix</keyword>
<dbReference type="GO" id="GO:0016020">
    <property type="term" value="C:membrane"/>
    <property type="evidence" value="ECO:0007669"/>
    <property type="project" value="UniProtKB-SubCell"/>
</dbReference>
<feature type="transmembrane region" description="Helical" evidence="8">
    <location>
        <begin position="252"/>
        <end position="275"/>
    </location>
</feature>